<sequence length="163" mass="18388">MEIVEEWSKLANHVCPDKVNLEFIQPKLNFLLSKHIRSRSSIVVGVSSQQCSAIVSYNARCRLFQICKGVFTETKFKAVGYNKDVAHAYLMARKHDISISTPNDLISYGIKAILGALNDHTSVDARRFSIVCTVNDVPCKFCDPEQVKLFVCRIMEEQTKSTT</sequence>
<organism evidence="1 2">
    <name type="scientific">Rhabditophanes sp. KR3021</name>
    <dbReference type="NCBI Taxonomy" id="114890"/>
    <lineage>
        <taxon>Eukaryota</taxon>
        <taxon>Metazoa</taxon>
        <taxon>Ecdysozoa</taxon>
        <taxon>Nematoda</taxon>
        <taxon>Chromadorea</taxon>
        <taxon>Rhabditida</taxon>
        <taxon>Tylenchina</taxon>
        <taxon>Panagrolaimomorpha</taxon>
        <taxon>Strongyloidoidea</taxon>
        <taxon>Alloionematidae</taxon>
        <taxon>Rhabditophanes</taxon>
    </lineage>
</organism>
<proteinExistence type="predicted"/>
<dbReference type="WBParaSite" id="RSKR_0000666400.1">
    <property type="protein sequence ID" value="RSKR_0000666400.1"/>
    <property type="gene ID" value="RSKR_0000666400"/>
</dbReference>
<dbReference type="Proteomes" id="UP000095286">
    <property type="component" value="Unplaced"/>
</dbReference>
<name>A0AC35U258_9BILA</name>
<accession>A0AC35U258</accession>
<protein>
    <submittedName>
        <fullName evidence="2">Proteasome subunit alpha type-6</fullName>
    </submittedName>
</protein>
<evidence type="ECO:0000313" key="2">
    <source>
        <dbReference type="WBParaSite" id="RSKR_0000666400.1"/>
    </source>
</evidence>
<reference evidence="2" key="1">
    <citation type="submission" date="2016-11" db="UniProtKB">
        <authorList>
            <consortium name="WormBaseParasite"/>
        </authorList>
    </citation>
    <scope>IDENTIFICATION</scope>
    <source>
        <strain evidence="2">KR3021</strain>
    </source>
</reference>
<evidence type="ECO:0000313" key="1">
    <source>
        <dbReference type="Proteomes" id="UP000095286"/>
    </source>
</evidence>